<evidence type="ECO:0000256" key="1">
    <source>
        <dbReference type="SAM" id="MobiDB-lite"/>
    </source>
</evidence>
<sequence>MPSTEFTPFPFTFRYPFAGCSRWRIHPSTMSSQDPVARDDANEDEERDSVPPLPVGLRLGERRAISDSAYKDNDRPIVVRAQTEEATPLIPSMNSIKSIAGYMDPDVKTYLRRHFKRAVVRRYPVAKFIRHVWNFNIDYLRLHMDYQFKLNEKYVKDFLAGKWTKKVEDGKVQREGLAAIAFEHLWQDLASQFTPRAGHTP</sequence>
<feature type="non-terminal residue" evidence="2">
    <location>
        <position position="201"/>
    </location>
</feature>
<feature type="region of interest" description="Disordered" evidence="1">
    <location>
        <begin position="28"/>
        <end position="54"/>
    </location>
</feature>
<accession>A0A4S4LRF9</accession>
<evidence type="ECO:0000313" key="3">
    <source>
        <dbReference type="Proteomes" id="UP000308730"/>
    </source>
</evidence>
<name>A0A4S4LRF9_9APHY</name>
<dbReference type="AlphaFoldDB" id="A0A4S4LRF9"/>
<reference evidence="2 3" key="1">
    <citation type="submission" date="2019-02" db="EMBL/GenBank/DDBJ databases">
        <title>Genome sequencing of the rare red list fungi Antrodiella citrinella (Flaviporus citrinellus).</title>
        <authorList>
            <person name="Buettner E."/>
            <person name="Kellner H."/>
        </authorList>
    </citation>
    <scope>NUCLEOTIDE SEQUENCE [LARGE SCALE GENOMIC DNA]</scope>
    <source>
        <strain evidence="2 3">DSM 108506</strain>
    </source>
</reference>
<comment type="caution">
    <text evidence="2">The sequence shown here is derived from an EMBL/GenBank/DDBJ whole genome shotgun (WGS) entry which is preliminary data.</text>
</comment>
<protein>
    <submittedName>
        <fullName evidence="2">Uncharacterized protein</fullName>
    </submittedName>
</protein>
<keyword evidence="3" id="KW-1185">Reference proteome</keyword>
<evidence type="ECO:0000313" key="2">
    <source>
        <dbReference type="EMBL" id="THH14557.1"/>
    </source>
</evidence>
<organism evidence="2 3">
    <name type="scientific">Antrodiella citrinella</name>
    <dbReference type="NCBI Taxonomy" id="2447956"/>
    <lineage>
        <taxon>Eukaryota</taxon>
        <taxon>Fungi</taxon>
        <taxon>Dikarya</taxon>
        <taxon>Basidiomycota</taxon>
        <taxon>Agaricomycotina</taxon>
        <taxon>Agaricomycetes</taxon>
        <taxon>Polyporales</taxon>
        <taxon>Steccherinaceae</taxon>
        <taxon>Antrodiella</taxon>
    </lineage>
</organism>
<dbReference type="Proteomes" id="UP000308730">
    <property type="component" value="Unassembled WGS sequence"/>
</dbReference>
<dbReference type="OrthoDB" id="2799233at2759"/>
<proteinExistence type="predicted"/>
<dbReference type="EMBL" id="SGPM01000923">
    <property type="protein sequence ID" value="THH14557.1"/>
    <property type="molecule type" value="Genomic_DNA"/>
</dbReference>
<gene>
    <name evidence="2" type="ORF">EUX98_g9599</name>
</gene>